<feature type="compositionally biased region" description="Low complexity" evidence="1">
    <location>
        <begin position="296"/>
        <end position="312"/>
    </location>
</feature>
<dbReference type="Proteomes" id="UP000285430">
    <property type="component" value="Unassembled WGS sequence"/>
</dbReference>
<name>A0A418F921_APHAT</name>
<dbReference type="VEuPathDB" id="FungiDB:H257_15875"/>
<gene>
    <name evidence="2" type="ORF">DYB37_007850</name>
</gene>
<accession>A0A418F921</accession>
<sequence>MEQDDDGNDGVRDRVVVALACTSLCNPQNKRQAASVLQQMTSDAFQPLVKAFGKRLMGVSVVKYLEIQMLSLQQSFEEASSPTATVDLAKVLNQSLGTKVPASVRGSLLKFMSEGLRYGLEAPENGSFLAALKPYLARLDKAGTKALHGHFVKLFAAKQGGDDEDIRLDPAVADMEALLSGEKNLVVAPPKPAATLKRARDNLSDDEGTSPRRTTTTRRSRNLSDDEADENDPPGTPPPQSFGRQQSPKARKPRATAKPTSAAKEKDTRASSNKARAAATPTPSTKESDDDDNDATVPPSKQPTKTPPSKTASGKKSHVTPTRRSTRSKVVVDLNYGEDSDEDKEPSSARDEQEEESSPSRKRKPNDTNDESATATTSKDEDDIAQGDDDDEVVGFRPKRRRQ</sequence>
<organism evidence="2 3">
    <name type="scientific">Aphanomyces astaci</name>
    <name type="common">Crayfish plague agent</name>
    <dbReference type="NCBI Taxonomy" id="112090"/>
    <lineage>
        <taxon>Eukaryota</taxon>
        <taxon>Sar</taxon>
        <taxon>Stramenopiles</taxon>
        <taxon>Oomycota</taxon>
        <taxon>Saprolegniomycetes</taxon>
        <taxon>Saprolegniales</taxon>
        <taxon>Verrucalvaceae</taxon>
        <taxon>Aphanomyces</taxon>
    </lineage>
</organism>
<reference evidence="2 3" key="1">
    <citation type="submission" date="2018-08" db="EMBL/GenBank/DDBJ databases">
        <title>Aphanomyces genome sequencing and annotation.</title>
        <authorList>
            <person name="Minardi D."/>
            <person name="Oidtmann B."/>
            <person name="Van Der Giezen M."/>
            <person name="Studholme D.J."/>
        </authorList>
    </citation>
    <scope>NUCLEOTIDE SEQUENCE [LARGE SCALE GENOMIC DNA]</scope>
    <source>
        <strain evidence="2 3">Da</strain>
    </source>
</reference>
<comment type="caution">
    <text evidence="2">The sequence shown here is derived from an EMBL/GenBank/DDBJ whole genome shotgun (WGS) entry which is preliminary data.</text>
</comment>
<evidence type="ECO:0000313" key="3">
    <source>
        <dbReference type="Proteomes" id="UP000285430"/>
    </source>
</evidence>
<evidence type="ECO:0000313" key="2">
    <source>
        <dbReference type="EMBL" id="RHZ25914.1"/>
    </source>
</evidence>
<dbReference type="AlphaFoldDB" id="A0A418F921"/>
<feature type="compositionally biased region" description="Acidic residues" evidence="1">
    <location>
        <begin position="380"/>
        <end position="393"/>
    </location>
</feature>
<evidence type="ECO:0000256" key="1">
    <source>
        <dbReference type="SAM" id="MobiDB-lite"/>
    </source>
</evidence>
<feature type="region of interest" description="Disordered" evidence="1">
    <location>
        <begin position="189"/>
        <end position="403"/>
    </location>
</feature>
<dbReference type="EMBL" id="QUTH01002457">
    <property type="protein sequence ID" value="RHZ25914.1"/>
    <property type="molecule type" value="Genomic_DNA"/>
</dbReference>
<protein>
    <submittedName>
        <fullName evidence="2">Uncharacterized protein</fullName>
    </submittedName>
</protein>
<proteinExistence type="predicted"/>